<dbReference type="AlphaFoldDB" id="A0A212LG17"/>
<keyword evidence="1" id="KW-0812">Transmembrane</keyword>
<accession>A0A212LG17</accession>
<gene>
    <name evidence="2" type="ORF">KL86PLE_40243</name>
</gene>
<organism evidence="2">
    <name type="scientific">uncultured Pleomorphomonas sp</name>
    <dbReference type="NCBI Taxonomy" id="442121"/>
    <lineage>
        <taxon>Bacteria</taxon>
        <taxon>Pseudomonadati</taxon>
        <taxon>Pseudomonadota</taxon>
        <taxon>Alphaproteobacteria</taxon>
        <taxon>Hyphomicrobiales</taxon>
        <taxon>Pleomorphomonadaceae</taxon>
        <taxon>Pleomorphomonas</taxon>
        <taxon>environmental samples</taxon>
    </lineage>
</organism>
<keyword evidence="1" id="KW-1133">Transmembrane helix</keyword>
<dbReference type="EMBL" id="FMJD01000008">
    <property type="protein sequence ID" value="SCM76438.1"/>
    <property type="molecule type" value="Genomic_DNA"/>
</dbReference>
<feature type="transmembrane region" description="Helical" evidence="1">
    <location>
        <begin position="6"/>
        <end position="24"/>
    </location>
</feature>
<evidence type="ECO:0000256" key="1">
    <source>
        <dbReference type="SAM" id="Phobius"/>
    </source>
</evidence>
<evidence type="ECO:0000313" key="2">
    <source>
        <dbReference type="EMBL" id="SCM76438.1"/>
    </source>
</evidence>
<proteinExistence type="predicted"/>
<sequence>MSHACLRLEMGIFCVKLFIVGFFVQLWFRVWMMVPLTILVGVCAYFEAIANGNSGLTIAIQIAVSVIVFELAYVFWAGLTRLCSWLPSSHLRSPNRGWRSIFGRSGSISTIDKMR</sequence>
<name>A0A212LG17_9HYPH</name>
<feature type="transmembrane region" description="Helical" evidence="1">
    <location>
        <begin position="56"/>
        <end position="79"/>
    </location>
</feature>
<keyword evidence="1" id="KW-0472">Membrane</keyword>
<reference evidence="2" key="1">
    <citation type="submission" date="2016-08" db="EMBL/GenBank/DDBJ databases">
        <authorList>
            <person name="Seilhamer J.J."/>
        </authorList>
    </citation>
    <scope>NUCLEOTIDE SEQUENCE</scope>
    <source>
        <strain evidence="2">86</strain>
    </source>
</reference>
<protein>
    <submittedName>
        <fullName evidence="2">Uncharacterized protein</fullName>
    </submittedName>
</protein>